<dbReference type="CDD" id="cd08224">
    <property type="entry name" value="STKc_Nek6_7"/>
    <property type="match status" value="1"/>
</dbReference>
<keyword evidence="10" id="KW-0175">Coiled coil</keyword>
<dbReference type="PROSITE" id="PS00108">
    <property type="entry name" value="PROTEIN_KINASE_ST"/>
    <property type="match status" value="1"/>
</dbReference>
<proteinExistence type="predicted"/>
<dbReference type="FunFam" id="1.10.510.10:FF:002056">
    <property type="entry name" value="NIMA-related kinase 6"/>
    <property type="match status" value="1"/>
</dbReference>
<keyword evidence="3" id="KW-0808">Transferase</keyword>
<dbReference type="PANTHER" id="PTHR44899:SF3">
    <property type="entry name" value="SERINE_THREONINE-PROTEIN KINASE NEK1"/>
    <property type="match status" value="1"/>
</dbReference>
<dbReference type="OrthoDB" id="248923at2759"/>
<dbReference type="SUPFAM" id="SSF56112">
    <property type="entry name" value="Protein kinase-like (PK-like)"/>
    <property type="match status" value="1"/>
</dbReference>
<comment type="catalytic activity">
    <reaction evidence="7">
        <text>L-threonyl-[protein] + ATP = O-phospho-L-threonyl-[protein] + ADP + H(+)</text>
        <dbReference type="Rhea" id="RHEA:46608"/>
        <dbReference type="Rhea" id="RHEA-COMP:11060"/>
        <dbReference type="Rhea" id="RHEA-COMP:11605"/>
        <dbReference type="ChEBI" id="CHEBI:15378"/>
        <dbReference type="ChEBI" id="CHEBI:30013"/>
        <dbReference type="ChEBI" id="CHEBI:30616"/>
        <dbReference type="ChEBI" id="CHEBI:61977"/>
        <dbReference type="ChEBI" id="CHEBI:456216"/>
        <dbReference type="EC" id="2.7.11.1"/>
    </reaction>
</comment>
<feature type="domain" description="Protein kinase" evidence="12">
    <location>
        <begin position="60"/>
        <end position="321"/>
    </location>
</feature>
<evidence type="ECO:0000256" key="4">
    <source>
        <dbReference type="ARBA" id="ARBA00022741"/>
    </source>
</evidence>
<evidence type="ECO:0000256" key="5">
    <source>
        <dbReference type="ARBA" id="ARBA00022777"/>
    </source>
</evidence>
<dbReference type="Pfam" id="PF00069">
    <property type="entry name" value="Pkinase"/>
    <property type="match status" value="1"/>
</dbReference>
<evidence type="ECO:0000313" key="14">
    <source>
        <dbReference type="Proteomes" id="UP000075714"/>
    </source>
</evidence>
<keyword evidence="4 9" id="KW-0547">Nucleotide-binding</keyword>
<dbReference type="SMART" id="SM00220">
    <property type="entry name" value="S_TKc"/>
    <property type="match status" value="1"/>
</dbReference>
<name>A0A150GC80_GONPE</name>
<organism evidence="13 14">
    <name type="scientific">Gonium pectorale</name>
    <name type="common">Green alga</name>
    <dbReference type="NCBI Taxonomy" id="33097"/>
    <lineage>
        <taxon>Eukaryota</taxon>
        <taxon>Viridiplantae</taxon>
        <taxon>Chlorophyta</taxon>
        <taxon>core chlorophytes</taxon>
        <taxon>Chlorophyceae</taxon>
        <taxon>CS clade</taxon>
        <taxon>Chlamydomonadales</taxon>
        <taxon>Volvocaceae</taxon>
        <taxon>Gonium</taxon>
    </lineage>
</organism>
<dbReference type="InterPro" id="IPR017441">
    <property type="entry name" value="Protein_kinase_ATP_BS"/>
</dbReference>
<keyword evidence="5" id="KW-0418">Kinase</keyword>
<dbReference type="EC" id="2.7.11.1" evidence="1"/>
<reference evidence="14" key="1">
    <citation type="journal article" date="2016" name="Nat. Commun.">
        <title>The Gonium pectorale genome demonstrates co-option of cell cycle regulation during the evolution of multicellularity.</title>
        <authorList>
            <person name="Hanschen E.R."/>
            <person name="Marriage T.N."/>
            <person name="Ferris P.J."/>
            <person name="Hamaji T."/>
            <person name="Toyoda A."/>
            <person name="Fujiyama A."/>
            <person name="Neme R."/>
            <person name="Noguchi H."/>
            <person name="Minakuchi Y."/>
            <person name="Suzuki M."/>
            <person name="Kawai-Toyooka H."/>
            <person name="Smith D.R."/>
            <person name="Sparks H."/>
            <person name="Anderson J."/>
            <person name="Bakaric R."/>
            <person name="Luria V."/>
            <person name="Karger A."/>
            <person name="Kirschner M.W."/>
            <person name="Durand P.M."/>
            <person name="Michod R.E."/>
            <person name="Nozaki H."/>
            <person name="Olson B.J."/>
        </authorList>
    </citation>
    <scope>NUCLEOTIDE SEQUENCE [LARGE SCALE GENOMIC DNA]</scope>
    <source>
        <strain evidence="14">NIES-2863</strain>
    </source>
</reference>
<dbReference type="PROSITE" id="PS00107">
    <property type="entry name" value="PROTEIN_KINASE_ATP"/>
    <property type="match status" value="1"/>
</dbReference>
<feature type="region of interest" description="Disordered" evidence="11">
    <location>
        <begin position="349"/>
        <end position="392"/>
    </location>
</feature>
<feature type="compositionally biased region" description="Polar residues" evidence="11">
    <location>
        <begin position="21"/>
        <end position="36"/>
    </location>
</feature>
<protein>
    <recommendedName>
        <fullName evidence="1">non-specific serine/threonine protein kinase</fullName>
        <ecNumber evidence="1">2.7.11.1</ecNumber>
    </recommendedName>
</protein>
<feature type="region of interest" description="Disordered" evidence="11">
    <location>
        <begin position="1"/>
        <end position="39"/>
    </location>
</feature>
<evidence type="ECO:0000256" key="1">
    <source>
        <dbReference type="ARBA" id="ARBA00012513"/>
    </source>
</evidence>
<dbReference type="EMBL" id="LSYV01000036">
    <property type="protein sequence ID" value="KXZ47461.1"/>
    <property type="molecule type" value="Genomic_DNA"/>
</dbReference>
<feature type="coiled-coil region" evidence="10">
    <location>
        <begin position="614"/>
        <end position="676"/>
    </location>
</feature>
<evidence type="ECO:0000256" key="9">
    <source>
        <dbReference type="PROSITE-ProRule" id="PRU10141"/>
    </source>
</evidence>
<keyword evidence="14" id="KW-1185">Reference proteome</keyword>
<dbReference type="Gene3D" id="1.10.510.10">
    <property type="entry name" value="Transferase(Phosphotransferase) domain 1"/>
    <property type="match status" value="1"/>
</dbReference>
<dbReference type="STRING" id="33097.A0A150GC80"/>
<dbReference type="PANTHER" id="PTHR44899">
    <property type="entry name" value="CAMK FAMILY PROTEIN KINASE"/>
    <property type="match status" value="1"/>
</dbReference>
<comment type="caution">
    <text evidence="13">The sequence shown here is derived from an EMBL/GenBank/DDBJ whole genome shotgun (WGS) entry which is preliminary data.</text>
</comment>
<accession>A0A150GC80</accession>
<dbReference type="InterPro" id="IPR008271">
    <property type="entry name" value="Ser/Thr_kinase_AS"/>
</dbReference>
<evidence type="ECO:0000256" key="10">
    <source>
        <dbReference type="SAM" id="Coils"/>
    </source>
</evidence>
<comment type="catalytic activity">
    <reaction evidence="8">
        <text>L-seryl-[protein] + ATP = O-phospho-L-seryl-[protein] + ADP + H(+)</text>
        <dbReference type="Rhea" id="RHEA:17989"/>
        <dbReference type="Rhea" id="RHEA-COMP:9863"/>
        <dbReference type="Rhea" id="RHEA-COMP:11604"/>
        <dbReference type="ChEBI" id="CHEBI:15378"/>
        <dbReference type="ChEBI" id="CHEBI:29999"/>
        <dbReference type="ChEBI" id="CHEBI:30616"/>
        <dbReference type="ChEBI" id="CHEBI:83421"/>
        <dbReference type="ChEBI" id="CHEBI:456216"/>
        <dbReference type="EC" id="2.7.11.1"/>
    </reaction>
</comment>
<dbReference type="InterPro" id="IPR051131">
    <property type="entry name" value="NEK_Ser/Thr_kinase_NIMA"/>
</dbReference>
<dbReference type="GO" id="GO:0004674">
    <property type="term" value="F:protein serine/threonine kinase activity"/>
    <property type="evidence" value="ECO:0007669"/>
    <property type="project" value="UniProtKB-KW"/>
</dbReference>
<feature type="compositionally biased region" description="Acidic residues" evidence="11">
    <location>
        <begin position="452"/>
        <end position="462"/>
    </location>
</feature>
<evidence type="ECO:0000259" key="12">
    <source>
        <dbReference type="PROSITE" id="PS50011"/>
    </source>
</evidence>
<evidence type="ECO:0000256" key="7">
    <source>
        <dbReference type="ARBA" id="ARBA00047899"/>
    </source>
</evidence>
<dbReference type="PROSITE" id="PS50011">
    <property type="entry name" value="PROTEIN_KINASE_DOM"/>
    <property type="match status" value="1"/>
</dbReference>
<feature type="binding site" evidence="9">
    <location>
        <position position="90"/>
    </location>
    <ligand>
        <name>ATP</name>
        <dbReference type="ChEBI" id="CHEBI:30616"/>
    </ligand>
</feature>
<evidence type="ECO:0000256" key="6">
    <source>
        <dbReference type="ARBA" id="ARBA00022840"/>
    </source>
</evidence>
<feature type="compositionally biased region" description="Low complexity" evidence="11">
    <location>
        <begin position="364"/>
        <end position="386"/>
    </location>
</feature>
<dbReference type="Proteomes" id="UP000075714">
    <property type="component" value="Unassembled WGS sequence"/>
</dbReference>
<evidence type="ECO:0000256" key="11">
    <source>
        <dbReference type="SAM" id="MobiDB-lite"/>
    </source>
</evidence>
<dbReference type="Gene3D" id="1.10.287.950">
    <property type="entry name" value="Methyl-accepting chemotaxis protein"/>
    <property type="match status" value="1"/>
</dbReference>
<sequence>MSRPASQGQPVVGVPTPPLVRQQSSRNGSRPASQGQPVARVEGEALSVVPACPGRLTEAYDVQKAVGKGGYAVVYKGIRREDGRVVAVKKVEIFEMSAKKRDRCLQEVTLLQQLDHPNIIQMLDAFIDENMLIIVFEWAPAGDLKRLIKKTAEQGKTLDESSIWSLFYQVTDGLRYMHQHRIMHRDIKPANVLVGANGALKLGDLGLGRQLSEQTMEAFSKVGTPYYVSPEVVRGAGYDWKSDVWSMGCLLYELACLRSPFEMEGANLYDVFQKISKGEYSPLPADQFSAPLRSLVGRMLQIDPAKRPELEEVWNITNSAVQSQSRTRSDVHGAAAEVYEQLVLLSSEVSERNRGKPPPPRTPPNGKRSASTPASASAAAATSGGPLAPPPLSTIRSLHPLYFSDSLVPTVRSDADAFQKQQLGAFMHDALGIAVQRVPLGVRLIQRPPEPPAEEVAEEAGAELEGAAESVLSTGAAARDRDTDDDDEAEYLGAGTDGDRARDSLVPGIASTSGGAGSGAGGSRGRGGGGAMSAAVTSTQVDPIAWRQEVERLAPQLRRIKIPAEMAAGDWSQRWQQTKEQVATLAQAAPDATASLGKIGSSVTQELDRIDTSERRLNANATELLEQYTAARRRLEAIQRDRRQLDELLEIGHAALTQLSENTEEAQQAIQDLTDGLDGSRQIKLMHDAMRSMRKEMRRMDLRIGAARHALWARQMQRTLKISAGVLGDGDGMGDDD</sequence>
<dbReference type="GO" id="GO:0005524">
    <property type="term" value="F:ATP binding"/>
    <property type="evidence" value="ECO:0007669"/>
    <property type="project" value="UniProtKB-UniRule"/>
</dbReference>
<keyword evidence="2" id="KW-0723">Serine/threonine-protein kinase</keyword>
<evidence type="ECO:0000313" key="13">
    <source>
        <dbReference type="EMBL" id="KXZ47461.1"/>
    </source>
</evidence>
<dbReference type="AlphaFoldDB" id="A0A150GC80"/>
<feature type="compositionally biased region" description="Low complexity" evidence="11">
    <location>
        <begin position="463"/>
        <end position="477"/>
    </location>
</feature>
<dbReference type="InterPro" id="IPR000719">
    <property type="entry name" value="Prot_kinase_dom"/>
</dbReference>
<keyword evidence="6 9" id="KW-0067">ATP-binding</keyword>
<evidence type="ECO:0000256" key="2">
    <source>
        <dbReference type="ARBA" id="ARBA00022527"/>
    </source>
</evidence>
<evidence type="ECO:0000256" key="8">
    <source>
        <dbReference type="ARBA" id="ARBA00048679"/>
    </source>
</evidence>
<feature type="compositionally biased region" description="Gly residues" evidence="11">
    <location>
        <begin position="514"/>
        <end position="531"/>
    </location>
</feature>
<gene>
    <name evidence="13" type="ORF">GPECTOR_35g899</name>
</gene>
<evidence type="ECO:0000256" key="3">
    <source>
        <dbReference type="ARBA" id="ARBA00022679"/>
    </source>
</evidence>
<feature type="region of interest" description="Disordered" evidence="11">
    <location>
        <begin position="451"/>
        <end position="535"/>
    </location>
</feature>
<dbReference type="Pfam" id="PF10498">
    <property type="entry name" value="IFT57"/>
    <property type="match status" value="1"/>
</dbReference>
<dbReference type="InterPro" id="IPR019530">
    <property type="entry name" value="Intra-flagellar_transport_57"/>
</dbReference>
<dbReference type="InterPro" id="IPR011009">
    <property type="entry name" value="Kinase-like_dom_sf"/>
</dbReference>